<evidence type="ECO:0000256" key="1">
    <source>
        <dbReference type="ARBA" id="ARBA00022884"/>
    </source>
</evidence>
<name>A0A1Z5RGF4_SORBI</name>
<dbReference type="AlphaFoldDB" id="A0A1Z5RGF4"/>
<dbReference type="PANTHER" id="PTHR23236">
    <property type="entry name" value="EUKARYOTIC TRANSLATION INITIATION FACTOR 4B/4H"/>
    <property type="match status" value="1"/>
</dbReference>
<dbReference type="PANTHER" id="PTHR23236:SF89">
    <property type="entry name" value="OS06G0219600 PROTEIN"/>
    <property type="match status" value="1"/>
</dbReference>
<evidence type="ECO:0000256" key="3">
    <source>
        <dbReference type="SAM" id="MobiDB-lite"/>
    </source>
</evidence>
<keyword evidence="1 2" id="KW-0694">RNA-binding</keyword>
<dbReference type="SUPFAM" id="SSF54928">
    <property type="entry name" value="RNA-binding domain, RBD"/>
    <property type="match status" value="1"/>
</dbReference>
<dbReference type="SMART" id="SM00360">
    <property type="entry name" value="RRM"/>
    <property type="match status" value="1"/>
</dbReference>
<evidence type="ECO:0000256" key="2">
    <source>
        <dbReference type="PROSITE-ProRule" id="PRU00176"/>
    </source>
</evidence>
<dbReference type="STRING" id="4558.A0A1Z5RGF4"/>
<evidence type="ECO:0000313" key="6">
    <source>
        <dbReference type="Proteomes" id="UP000000768"/>
    </source>
</evidence>
<dbReference type="Gramene" id="OQU82679">
    <property type="protein sequence ID" value="OQU82679"/>
    <property type="gene ID" value="SORBI_3005G002350"/>
</dbReference>
<keyword evidence="6" id="KW-1185">Reference proteome</keyword>
<reference evidence="5 6" key="1">
    <citation type="journal article" date="2009" name="Nature">
        <title>The Sorghum bicolor genome and the diversification of grasses.</title>
        <authorList>
            <person name="Paterson A.H."/>
            <person name="Bowers J.E."/>
            <person name="Bruggmann R."/>
            <person name="Dubchak I."/>
            <person name="Grimwood J."/>
            <person name="Gundlach H."/>
            <person name="Haberer G."/>
            <person name="Hellsten U."/>
            <person name="Mitros T."/>
            <person name="Poliakov A."/>
            <person name="Schmutz J."/>
            <person name="Spannagl M."/>
            <person name="Tang H."/>
            <person name="Wang X."/>
            <person name="Wicker T."/>
            <person name="Bharti A.K."/>
            <person name="Chapman J."/>
            <person name="Feltus F.A."/>
            <person name="Gowik U."/>
            <person name="Grigoriev I.V."/>
            <person name="Lyons E."/>
            <person name="Maher C.A."/>
            <person name="Martis M."/>
            <person name="Narechania A."/>
            <person name="Otillar R.P."/>
            <person name="Penning B.W."/>
            <person name="Salamov A.A."/>
            <person name="Wang Y."/>
            <person name="Zhang L."/>
            <person name="Carpita N.C."/>
            <person name="Freeling M."/>
            <person name="Gingle A.R."/>
            <person name="Hash C.T."/>
            <person name="Keller B."/>
            <person name="Klein P."/>
            <person name="Kresovich S."/>
            <person name="McCann M.C."/>
            <person name="Ming R."/>
            <person name="Peterson D.G."/>
            <person name="Mehboob-ur-Rahman"/>
            <person name="Ware D."/>
            <person name="Westhoff P."/>
            <person name="Mayer K.F."/>
            <person name="Messing J."/>
            <person name="Rokhsar D.S."/>
        </authorList>
    </citation>
    <scope>NUCLEOTIDE SEQUENCE [LARGE SCALE GENOMIC DNA]</scope>
    <source>
        <strain evidence="6">cv. BTx623</strain>
    </source>
</reference>
<organism evidence="5 6">
    <name type="scientific">Sorghum bicolor</name>
    <name type="common">Sorghum</name>
    <name type="synonym">Sorghum vulgare</name>
    <dbReference type="NCBI Taxonomy" id="4558"/>
    <lineage>
        <taxon>Eukaryota</taxon>
        <taxon>Viridiplantae</taxon>
        <taxon>Streptophyta</taxon>
        <taxon>Embryophyta</taxon>
        <taxon>Tracheophyta</taxon>
        <taxon>Spermatophyta</taxon>
        <taxon>Magnoliopsida</taxon>
        <taxon>Liliopsida</taxon>
        <taxon>Poales</taxon>
        <taxon>Poaceae</taxon>
        <taxon>PACMAD clade</taxon>
        <taxon>Panicoideae</taxon>
        <taxon>Andropogonodae</taxon>
        <taxon>Andropogoneae</taxon>
        <taxon>Sorghinae</taxon>
        <taxon>Sorghum</taxon>
    </lineage>
</organism>
<feature type="region of interest" description="Disordered" evidence="3">
    <location>
        <begin position="132"/>
        <end position="167"/>
    </location>
</feature>
<dbReference type="EMBL" id="CM000764">
    <property type="protein sequence ID" value="OQU82679.1"/>
    <property type="molecule type" value="Genomic_DNA"/>
</dbReference>
<dbReference type="InterPro" id="IPR000504">
    <property type="entry name" value="RRM_dom"/>
</dbReference>
<feature type="domain" description="RRM" evidence="4">
    <location>
        <begin position="53"/>
        <end position="133"/>
    </location>
</feature>
<dbReference type="Gene3D" id="3.30.70.330">
    <property type="match status" value="1"/>
</dbReference>
<feature type="compositionally biased region" description="Basic and acidic residues" evidence="3">
    <location>
        <begin position="147"/>
        <end position="167"/>
    </location>
</feature>
<evidence type="ECO:0000313" key="5">
    <source>
        <dbReference type="EMBL" id="OQU82679.1"/>
    </source>
</evidence>
<dbReference type="InterPro" id="IPR035979">
    <property type="entry name" value="RBD_domain_sf"/>
</dbReference>
<evidence type="ECO:0000259" key="4">
    <source>
        <dbReference type="PROSITE" id="PS50102"/>
    </source>
</evidence>
<gene>
    <name evidence="5" type="ORF">SORBI_3005G002350</name>
</gene>
<proteinExistence type="predicted"/>
<dbReference type="InterPro" id="IPR012677">
    <property type="entry name" value="Nucleotide-bd_a/b_plait_sf"/>
</dbReference>
<dbReference type="PROSITE" id="PS50102">
    <property type="entry name" value="RRM"/>
    <property type="match status" value="1"/>
</dbReference>
<dbReference type="Proteomes" id="UP000000768">
    <property type="component" value="Chromosome 5"/>
</dbReference>
<dbReference type="Pfam" id="PF00076">
    <property type="entry name" value="RRM_1"/>
    <property type="match status" value="1"/>
</dbReference>
<dbReference type="GO" id="GO:0008143">
    <property type="term" value="F:poly(A) binding"/>
    <property type="evidence" value="ECO:0000318"/>
    <property type="project" value="GO_Central"/>
</dbReference>
<sequence length="167" mass="18213">MLQNMQHLFFLQALKDNQSKELLGCRIVLNLAKQTPQSGNRGCSQKPGQGICNSIYIYNIRGFDKHLAVDKIRSALEQHFGECGEITRVSIPLTDNASGRKGFAFIDFKDQNSVSKALELDGSDRLHVAKARGNVQPHGGGISGDRSGGRDGGRGRGGGRFRDHSFS</sequence>
<protein>
    <recommendedName>
        <fullName evidence="4">RRM domain-containing protein</fullName>
    </recommendedName>
</protein>
<reference evidence="6" key="2">
    <citation type="journal article" date="2018" name="Plant J.">
        <title>The Sorghum bicolor reference genome: improved assembly, gene annotations, a transcriptome atlas, and signatures of genome organization.</title>
        <authorList>
            <person name="McCormick R.F."/>
            <person name="Truong S.K."/>
            <person name="Sreedasyam A."/>
            <person name="Jenkins J."/>
            <person name="Shu S."/>
            <person name="Sims D."/>
            <person name="Kennedy M."/>
            <person name="Amirebrahimi M."/>
            <person name="Weers B.D."/>
            <person name="McKinley B."/>
            <person name="Mattison A."/>
            <person name="Morishige D.T."/>
            <person name="Grimwood J."/>
            <person name="Schmutz J."/>
            <person name="Mullet J.E."/>
        </authorList>
    </citation>
    <scope>NUCLEOTIDE SEQUENCE [LARGE SCALE GENOMIC DNA]</scope>
    <source>
        <strain evidence="6">cv. BTx623</strain>
    </source>
</reference>
<accession>A0A1Z5RGF4</accession>
<dbReference type="InParanoid" id="A0A1Z5RGF4"/>